<keyword evidence="11" id="KW-1185">Reference proteome</keyword>
<gene>
    <name evidence="10" type="ORF">PP769_18125</name>
</gene>
<feature type="domain" description="L,D-TPase catalytic" evidence="9">
    <location>
        <begin position="68"/>
        <end position="212"/>
    </location>
</feature>
<dbReference type="PANTHER" id="PTHR30582:SF2">
    <property type="entry name" value="L,D-TRANSPEPTIDASE YCIB-RELATED"/>
    <property type="match status" value="1"/>
</dbReference>
<dbReference type="GO" id="GO:0008360">
    <property type="term" value="P:regulation of cell shape"/>
    <property type="evidence" value="ECO:0007669"/>
    <property type="project" value="UniProtKB-UniRule"/>
</dbReference>
<dbReference type="SUPFAM" id="SSF141523">
    <property type="entry name" value="L,D-transpeptidase catalytic domain-like"/>
    <property type="match status" value="1"/>
</dbReference>
<keyword evidence="6 7" id="KW-0961">Cell wall biogenesis/degradation</keyword>
<organism evidence="10 11">
    <name type="scientific">Candidatus Nitrospira allomarina</name>
    <dbReference type="NCBI Taxonomy" id="3020900"/>
    <lineage>
        <taxon>Bacteria</taxon>
        <taxon>Pseudomonadati</taxon>
        <taxon>Nitrospirota</taxon>
        <taxon>Nitrospiria</taxon>
        <taxon>Nitrospirales</taxon>
        <taxon>Nitrospiraceae</taxon>
        <taxon>Nitrospira</taxon>
    </lineage>
</organism>
<dbReference type="InterPro" id="IPR038063">
    <property type="entry name" value="Transpep_catalytic_dom"/>
</dbReference>
<dbReference type="RefSeq" id="WP_312642882.1">
    <property type="nucleotide sequence ID" value="NZ_CP116967.1"/>
</dbReference>
<proteinExistence type="inferred from homology"/>
<dbReference type="AlphaFoldDB" id="A0AA96GCY0"/>
<dbReference type="Gene3D" id="2.40.440.10">
    <property type="entry name" value="L,D-transpeptidase catalytic domain-like"/>
    <property type="match status" value="1"/>
</dbReference>
<dbReference type="InterPro" id="IPR050979">
    <property type="entry name" value="LD-transpeptidase"/>
</dbReference>
<evidence type="ECO:0000256" key="1">
    <source>
        <dbReference type="ARBA" id="ARBA00004752"/>
    </source>
</evidence>
<evidence type="ECO:0000259" key="9">
    <source>
        <dbReference type="PROSITE" id="PS52029"/>
    </source>
</evidence>
<evidence type="ECO:0000256" key="2">
    <source>
        <dbReference type="ARBA" id="ARBA00005992"/>
    </source>
</evidence>
<dbReference type="PANTHER" id="PTHR30582">
    <property type="entry name" value="L,D-TRANSPEPTIDASE"/>
    <property type="match status" value="1"/>
</dbReference>
<dbReference type="Pfam" id="PF03734">
    <property type="entry name" value="YkuD"/>
    <property type="match status" value="1"/>
</dbReference>
<feature type="signal peptide" evidence="8">
    <location>
        <begin position="1"/>
        <end position="27"/>
    </location>
</feature>
<evidence type="ECO:0000313" key="11">
    <source>
        <dbReference type="Proteomes" id="UP001302719"/>
    </source>
</evidence>
<sequence length="212" mass="23297">MTSFRPPHSPQTLLLSLLVFLTTALGASPPHTPKRTPTVVPVTIQPREEHIPFYPSAPGLLATAPKGLYLVVDTAQNRVSLRKGNRILYSAVASTGSGARLQDPRNPDNGWVFDTPRGVFTISSKIKNPAWNKPDWAFIEEGQPIPTKPQDRIETGVLGDYALGFGNGYFIHGTLYTRMLGTNVTHGCIRLGDEPLEYVFHHVPLGTTLIIY</sequence>
<name>A0AA96GCY0_9BACT</name>
<keyword evidence="8" id="KW-0732">Signal</keyword>
<dbReference type="PROSITE" id="PS52029">
    <property type="entry name" value="LD_TPASE"/>
    <property type="match status" value="1"/>
</dbReference>
<keyword evidence="4 7" id="KW-0133">Cell shape</keyword>
<accession>A0AA96GCY0</accession>
<evidence type="ECO:0000256" key="4">
    <source>
        <dbReference type="ARBA" id="ARBA00022960"/>
    </source>
</evidence>
<dbReference type="GO" id="GO:0005576">
    <property type="term" value="C:extracellular region"/>
    <property type="evidence" value="ECO:0007669"/>
    <property type="project" value="TreeGrafter"/>
</dbReference>
<evidence type="ECO:0000256" key="6">
    <source>
        <dbReference type="ARBA" id="ARBA00023316"/>
    </source>
</evidence>
<dbReference type="GO" id="GO:0016740">
    <property type="term" value="F:transferase activity"/>
    <property type="evidence" value="ECO:0007669"/>
    <property type="project" value="UniProtKB-KW"/>
</dbReference>
<dbReference type="EMBL" id="CP116967">
    <property type="protein sequence ID" value="WNM57865.1"/>
    <property type="molecule type" value="Genomic_DNA"/>
</dbReference>
<feature type="active site" description="Nucleophile" evidence="7">
    <location>
        <position position="188"/>
    </location>
</feature>
<dbReference type="CDD" id="cd16913">
    <property type="entry name" value="YkuD_like"/>
    <property type="match status" value="1"/>
</dbReference>
<feature type="chain" id="PRO_5041728086" evidence="8">
    <location>
        <begin position="28"/>
        <end position="212"/>
    </location>
</feature>
<evidence type="ECO:0000256" key="8">
    <source>
        <dbReference type="SAM" id="SignalP"/>
    </source>
</evidence>
<dbReference type="InterPro" id="IPR005490">
    <property type="entry name" value="LD_TPept_cat_dom"/>
</dbReference>
<evidence type="ECO:0000256" key="3">
    <source>
        <dbReference type="ARBA" id="ARBA00022679"/>
    </source>
</evidence>
<protein>
    <submittedName>
        <fullName evidence="10">L,D-transpeptidase</fullName>
    </submittedName>
</protein>
<evidence type="ECO:0000256" key="7">
    <source>
        <dbReference type="PROSITE-ProRule" id="PRU01373"/>
    </source>
</evidence>
<dbReference type="Proteomes" id="UP001302719">
    <property type="component" value="Chromosome"/>
</dbReference>
<dbReference type="GO" id="GO:0071555">
    <property type="term" value="P:cell wall organization"/>
    <property type="evidence" value="ECO:0007669"/>
    <property type="project" value="UniProtKB-UniRule"/>
</dbReference>
<comment type="similarity">
    <text evidence="2">Belongs to the YkuD family.</text>
</comment>
<keyword evidence="5 7" id="KW-0573">Peptidoglycan synthesis</keyword>
<reference evidence="10 11" key="1">
    <citation type="submission" date="2023-01" db="EMBL/GenBank/DDBJ databases">
        <title>Cultivation and genomic characterization of new, ubiquitous marine nitrite-oxidizing bacteria from the Nitrospirales.</title>
        <authorList>
            <person name="Mueller A.J."/>
            <person name="Daebeler A."/>
            <person name="Herbold C.W."/>
            <person name="Kirkegaard R.H."/>
            <person name="Daims H."/>
        </authorList>
    </citation>
    <scope>NUCLEOTIDE SEQUENCE [LARGE SCALE GENOMIC DNA]</scope>
    <source>
        <strain evidence="10 11">VA</strain>
    </source>
</reference>
<dbReference type="GO" id="GO:0018104">
    <property type="term" value="P:peptidoglycan-protein cross-linking"/>
    <property type="evidence" value="ECO:0007669"/>
    <property type="project" value="TreeGrafter"/>
</dbReference>
<evidence type="ECO:0000313" key="10">
    <source>
        <dbReference type="EMBL" id="WNM57865.1"/>
    </source>
</evidence>
<feature type="active site" description="Proton donor/acceptor" evidence="7">
    <location>
        <position position="172"/>
    </location>
</feature>
<evidence type="ECO:0000256" key="5">
    <source>
        <dbReference type="ARBA" id="ARBA00022984"/>
    </source>
</evidence>
<keyword evidence="3" id="KW-0808">Transferase</keyword>
<dbReference type="GO" id="GO:0071972">
    <property type="term" value="F:peptidoglycan L,D-transpeptidase activity"/>
    <property type="evidence" value="ECO:0007669"/>
    <property type="project" value="TreeGrafter"/>
</dbReference>
<comment type="pathway">
    <text evidence="1 7">Cell wall biogenesis; peptidoglycan biosynthesis.</text>
</comment>
<dbReference type="KEGG" id="nall:PP769_18125"/>